<gene>
    <name evidence="2" type="ORF">FXB38_23675</name>
</gene>
<name>A0A5S4WI99_9BRAD</name>
<dbReference type="EMBL" id="VSSR01000039">
    <property type="protein sequence ID" value="TYL81273.1"/>
    <property type="molecule type" value="Genomic_DNA"/>
</dbReference>
<comment type="caution">
    <text evidence="2">The sequence shown here is derived from an EMBL/GenBank/DDBJ whole genome shotgun (WGS) entry which is preliminary data.</text>
</comment>
<evidence type="ECO:0000313" key="2">
    <source>
        <dbReference type="EMBL" id="TYL81273.1"/>
    </source>
</evidence>
<feature type="transmembrane region" description="Helical" evidence="1">
    <location>
        <begin position="211"/>
        <end position="230"/>
    </location>
</feature>
<feature type="transmembrane region" description="Helical" evidence="1">
    <location>
        <begin position="236"/>
        <end position="261"/>
    </location>
</feature>
<proteinExistence type="predicted"/>
<evidence type="ECO:0000313" key="3">
    <source>
        <dbReference type="Proteomes" id="UP000324853"/>
    </source>
</evidence>
<dbReference type="SUPFAM" id="SSF52151">
    <property type="entry name" value="FabD/lysophospholipase-like"/>
    <property type="match status" value="1"/>
</dbReference>
<organism evidence="2 3">
    <name type="scientific">Bradyrhizobium cytisi</name>
    <dbReference type="NCBI Taxonomy" id="515489"/>
    <lineage>
        <taxon>Bacteria</taxon>
        <taxon>Pseudomonadati</taxon>
        <taxon>Pseudomonadota</taxon>
        <taxon>Alphaproteobacteria</taxon>
        <taxon>Hyphomicrobiales</taxon>
        <taxon>Nitrobacteraceae</taxon>
        <taxon>Bradyrhizobium</taxon>
    </lineage>
</organism>
<sequence length="793" mass="86116">MSTLLPNIRAALLWMAGVGAAFVSNVLTLRVPLIVASAGYFMFSKPDQIQEIYFILASDLPHNLIRIGAFVVTTAVLCASINECVRQLWASQTGARLTWLRAAISAGIGMAPLAGIAVGLYRTTGYFDLPDLQQVVAKLAEKPLSPDGKTYFDNLTGGFQALHRDALFAISLLQWAAIGCLIMAVAVGVFEAVCRRRLSNPSWFRRIEANIFLITTVLVGAFSLQAVWIVKSASALLIAATALIGTLTWLSLFLVVLQFFLLRLQNVSARVGLSMAGCLVAVALVADWAGLNDNHTVRTVENKTDAETGGLIQDEFYAWWHNRPAERVNAFKDQGRPFPVYVVAARGGGIYAAYQTAITLARLYDRCPAILDHIFLISSVSGGSVGAVAFMAAVQYEPAADKTKCAEDGLDGPGTIEKLVDQFFRNDFLSPLAASALFPDFAQRFLPYPIPLFDRARAFERALEVGWLDTTSGKSDGLSQGILQGRKLGDGPIMFMNVTQAETGEQHVVAPTNDDIQWRRSAVNSANLASMGQDIALSTAATLSSRFPLILPPASVALETRHLLLWPAIATRYVDGGYFENSGADTALNVIQWIEGENPAEKVVKPGGKGIKAKKFPEYVFKMIVLGHSAYYSRLYEGAQIEANGFSELLTPVDAFMQTREVRGDQAVDRVSTLLDQPPNLGDERWRLAQINLNHRFFKFPLGWQLSSLTRRLVAANIASAGICNAAGEGAFRDSGLIEGPNAVPFGMTGFIESFQKNSCDQCKIIREVNSGLGKVKAKAKNGNSVDNCDLAR</sequence>
<dbReference type="AlphaFoldDB" id="A0A5S4WI99"/>
<feature type="transmembrane region" description="Helical" evidence="1">
    <location>
        <begin position="12"/>
        <end position="43"/>
    </location>
</feature>
<feature type="transmembrane region" description="Helical" evidence="1">
    <location>
        <begin position="273"/>
        <end position="291"/>
    </location>
</feature>
<evidence type="ECO:0008006" key="4">
    <source>
        <dbReference type="Google" id="ProtNLM"/>
    </source>
</evidence>
<dbReference type="RefSeq" id="WP_148753374.1">
    <property type="nucleotide sequence ID" value="NZ_VSSR01000039.1"/>
</dbReference>
<feature type="transmembrane region" description="Helical" evidence="1">
    <location>
        <begin position="97"/>
        <end position="121"/>
    </location>
</feature>
<protein>
    <recommendedName>
        <fullName evidence="4">PNPLA domain-containing protein</fullName>
    </recommendedName>
</protein>
<accession>A0A5S4WI99</accession>
<feature type="transmembrane region" description="Helical" evidence="1">
    <location>
        <begin position="166"/>
        <end position="190"/>
    </location>
</feature>
<keyword evidence="1" id="KW-1133">Transmembrane helix</keyword>
<dbReference type="OrthoDB" id="581211at2"/>
<evidence type="ECO:0000256" key="1">
    <source>
        <dbReference type="SAM" id="Phobius"/>
    </source>
</evidence>
<dbReference type="Proteomes" id="UP000324853">
    <property type="component" value="Unassembled WGS sequence"/>
</dbReference>
<dbReference type="InterPro" id="IPR016035">
    <property type="entry name" value="Acyl_Trfase/lysoPLipase"/>
</dbReference>
<feature type="transmembrane region" description="Helical" evidence="1">
    <location>
        <begin position="63"/>
        <end position="85"/>
    </location>
</feature>
<reference evidence="2 3" key="1">
    <citation type="submission" date="2019-08" db="EMBL/GenBank/DDBJ databases">
        <title>Bradyrhizobium hipponensis sp. nov., a rhizobium isolated from a Lupinus angustifolius root nodule in Tunisia.</title>
        <authorList>
            <person name="Off K."/>
            <person name="Rejili M."/>
            <person name="Mars M."/>
            <person name="Brachmann A."/>
            <person name="Marin M."/>
        </authorList>
    </citation>
    <scope>NUCLEOTIDE SEQUENCE [LARGE SCALE GENOMIC DNA]</scope>
    <source>
        <strain evidence="2 3">CTAW11</strain>
    </source>
</reference>
<keyword evidence="3" id="KW-1185">Reference proteome</keyword>
<keyword evidence="1" id="KW-0812">Transmembrane</keyword>
<keyword evidence="1" id="KW-0472">Membrane</keyword>